<accession>A0A1F5S3W6</accession>
<organism evidence="2 3">
    <name type="scientific">Candidatus Falkowbacteria bacterium RIFOXYA2_FULL_38_12</name>
    <dbReference type="NCBI Taxonomy" id="1797993"/>
    <lineage>
        <taxon>Bacteria</taxon>
        <taxon>Candidatus Falkowiibacteriota</taxon>
    </lineage>
</organism>
<dbReference type="Proteomes" id="UP000177407">
    <property type="component" value="Unassembled WGS sequence"/>
</dbReference>
<dbReference type="EMBL" id="MFGA01000006">
    <property type="protein sequence ID" value="OGF21387.1"/>
    <property type="molecule type" value="Genomic_DNA"/>
</dbReference>
<sequence>MKIINIFRRVGSFAENKDIARDIRIKEIMPAIESGKNVILDFSNIDAATQSFMHALISDLIRKYGNEILDQINFKSCNENVQKIIMIVTDYMQEGI</sequence>
<dbReference type="InterPro" id="IPR025474">
    <property type="entry name" value="DUF4325"/>
</dbReference>
<reference evidence="2 3" key="1">
    <citation type="journal article" date="2016" name="Nat. Commun.">
        <title>Thousands of microbial genomes shed light on interconnected biogeochemical processes in an aquifer system.</title>
        <authorList>
            <person name="Anantharaman K."/>
            <person name="Brown C.T."/>
            <person name="Hug L.A."/>
            <person name="Sharon I."/>
            <person name="Castelle C.J."/>
            <person name="Probst A.J."/>
            <person name="Thomas B.C."/>
            <person name="Singh A."/>
            <person name="Wilkins M.J."/>
            <person name="Karaoz U."/>
            <person name="Brodie E.L."/>
            <person name="Williams K.H."/>
            <person name="Hubbard S.S."/>
            <person name="Banfield J.F."/>
        </authorList>
    </citation>
    <scope>NUCLEOTIDE SEQUENCE [LARGE SCALE GENOMIC DNA]</scope>
</reference>
<name>A0A1F5S3W6_9BACT</name>
<dbReference type="Pfam" id="PF14213">
    <property type="entry name" value="DUF4325"/>
    <property type="match status" value="1"/>
</dbReference>
<proteinExistence type="predicted"/>
<gene>
    <name evidence="2" type="ORF">A2257_00295</name>
</gene>
<comment type="caution">
    <text evidence="2">The sequence shown here is derived from an EMBL/GenBank/DDBJ whole genome shotgun (WGS) entry which is preliminary data.</text>
</comment>
<evidence type="ECO:0000313" key="3">
    <source>
        <dbReference type="Proteomes" id="UP000177407"/>
    </source>
</evidence>
<feature type="domain" description="DUF4325" evidence="1">
    <location>
        <begin position="28"/>
        <end position="82"/>
    </location>
</feature>
<evidence type="ECO:0000313" key="2">
    <source>
        <dbReference type="EMBL" id="OGF21387.1"/>
    </source>
</evidence>
<protein>
    <recommendedName>
        <fullName evidence="1">DUF4325 domain-containing protein</fullName>
    </recommendedName>
</protein>
<dbReference type="AlphaFoldDB" id="A0A1F5S3W6"/>
<evidence type="ECO:0000259" key="1">
    <source>
        <dbReference type="Pfam" id="PF14213"/>
    </source>
</evidence>